<dbReference type="Proteomes" id="UP000803884">
    <property type="component" value="Unassembled WGS sequence"/>
</dbReference>
<gene>
    <name evidence="2" type="ORF">WHR41_02780</name>
</gene>
<evidence type="ECO:0000313" key="3">
    <source>
        <dbReference type="Proteomes" id="UP000803884"/>
    </source>
</evidence>
<reference evidence="2 3" key="1">
    <citation type="journal article" date="2020" name="Microbiol. Resour. Announc.">
        <title>Draft Genome Sequence of a Cladosporium Species Isolated from the Mesophotic Ascidian Didemnum maculosum.</title>
        <authorList>
            <person name="Gioti A."/>
            <person name="Siaperas R."/>
            <person name="Nikolaivits E."/>
            <person name="Le Goff G."/>
            <person name="Ouazzani J."/>
            <person name="Kotoulas G."/>
            <person name="Topakas E."/>
        </authorList>
    </citation>
    <scope>NUCLEOTIDE SEQUENCE [LARGE SCALE GENOMIC DNA]</scope>
    <source>
        <strain evidence="2 3">TM138-S3</strain>
    </source>
</reference>
<evidence type="ECO:0000256" key="1">
    <source>
        <dbReference type="SAM" id="MobiDB-lite"/>
    </source>
</evidence>
<feature type="region of interest" description="Disordered" evidence="1">
    <location>
        <begin position="47"/>
        <end position="99"/>
    </location>
</feature>
<dbReference type="EMBL" id="JAAQHG020000007">
    <property type="protein sequence ID" value="KAL1588334.1"/>
    <property type="molecule type" value="Genomic_DNA"/>
</dbReference>
<sequence length="117" mass="12369">MSHFTTRNMLLAAGGLGALAMFFPRTAKTVSSKDSIFETQGVKNVGSRYAAQGGSNTHQPGVATPRGNPDNTISYQEHEKGLATPPFENSQSDQKVGYSSAPAAQFYKATAGNEKGK</sequence>
<dbReference type="RefSeq" id="XP_069231439.1">
    <property type="nucleotide sequence ID" value="XM_069371386.1"/>
</dbReference>
<evidence type="ECO:0000313" key="2">
    <source>
        <dbReference type="EMBL" id="KAL1588334.1"/>
    </source>
</evidence>
<dbReference type="AlphaFoldDB" id="A0AB34KYX9"/>
<keyword evidence="3" id="KW-1185">Reference proteome</keyword>
<comment type="caution">
    <text evidence="2">The sequence shown here is derived from an EMBL/GenBank/DDBJ whole genome shotgun (WGS) entry which is preliminary data.</text>
</comment>
<name>A0AB34KYX9_9PEZI</name>
<organism evidence="2 3">
    <name type="scientific">Cladosporium halotolerans</name>
    <dbReference type="NCBI Taxonomy" id="1052096"/>
    <lineage>
        <taxon>Eukaryota</taxon>
        <taxon>Fungi</taxon>
        <taxon>Dikarya</taxon>
        <taxon>Ascomycota</taxon>
        <taxon>Pezizomycotina</taxon>
        <taxon>Dothideomycetes</taxon>
        <taxon>Dothideomycetidae</taxon>
        <taxon>Cladosporiales</taxon>
        <taxon>Cladosporiaceae</taxon>
        <taxon>Cladosporium</taxon>
    </lineage>
</organism>
<accession>A0AB34KYX9</accession>
<protein>
    <submittedName>
        <fullName evidence="2">Uncharacterized protein</fullName>
    </submittedName>
</protein>
<proteinExistence type="predicted"/>
<dbReference type="GeneID" id="96004224"/>